<evidence type="ECO:0000313" key="2">
    <source>
        <dbReference type="Proteomes" id="UP001194714"/>
    </source>
</evidence>
<accession>A0ABS0B137</accession>
<sequence length="136" mass="14813">MSVTSPRLFIGFGGDEPLVPEGLEGLRCRNITCIIEHLMPKASIKKVENSMFDSPHIHIDRHPILFFGLSPRFVFALGITKAEVVPARAGPLGHRVGFSKRFFSCFGVGDLDPLGDIIKRGFPLPLGFVIGEVGKG</sequence>
<keyword evidence="2" id="KW-1185">Reference proteome</keyword>
<dbReference type="Proteomes" id="UP001194714">
    <property type="component" value="Unassembled WGS sequence"/>
</dbReference>
<organism evidence="1 2">
    <name type="scientific">Candidatus Neptunichlamydia vexilliferae</name>
    <dbReference type="NCBI Taxonomy" id="1651774"/>
    <lineage>
        <taxon>Bacteria</taxon>
        <taxon>Pseudomonadati</taxon>
        <taxon>Chlamydiota</taxon>
        <taxon>Chlamydiia</taxon>
        <taxon>Parachlamydiales</taxon>
        <taxon>Simkaniaceae</taxon>
        <taxon>Candidatus Neptunichlamydia</taxon>
    </lineage>
</organism>
<proteinExistence type="predicted"/>
<dbReference type="EMBL" id="JAAEJV010000074">
    <property type="protein sequence ID" value="MBF5060103.1"/>
    <property type="molecule type" value="Genomic_DNA"/>
</dbReference>
<protein>
    <submittedName>
        <fullName evidence="1">Uncharacterized protein</fullName>
    </submittedName>
</protein>
<evidence type="ECO:0000313" key="1">
    <source>
        <dbReference type="EMBL" id="MBF5060103.1"/>
    </source>
</evidence>
<comment type="caution">
    <text evidence="1">The sequence shown here is derived from an EMBL/GenBank/DDBJ whole genome shotgun (WGS) entry which is preliminary data.</text>
</comment>
<reference evidence="1 2" key="1">
    <citation type="submission" date="2020-01" db="EMBL/GenBank/DDBJ databases">
        <title>Draft genome sequence of Cand. Neptunochlamydia vexilliferae K9.</title>
        <authorList>
            <person name="Schulz F."/>
            <person name="Koestlbacher S."/>
            <person name="Wascher F."/>
            <person name="Pizzetti I."/>
            <person name="Horn M."/>
        </authorList>
    </citation>
    <scope>NUCLEOTIDE SEQUENCE [LARGE SCALE GENOMIC DNA]</scope>
    <source>
        <strain evidence="1 2">K9</strain>
    </source>
</reference>
<gene>
    <name evidence="1" type="ORF">NEPTK9_001631</name>
</gene>
<name>A0ABS0B137_9BACT</name>